<dbReference type="Proteomes" id="UP000019364">
    <property type="component" value="Unassembled WGS sequence"/>
</dbReference>
<dbReference type="STRING" id="1236976.JCM16418_1965"/>
<dbReference type="Gene3D" id="1.10.10.1150">
    <property type="entry name" value="Coenzyme PQQ synthesis protein D (PqqD)"/>
    <property type="match status" value="1"/>
</dbReference>
<proteinExistence type="predicted"/>
<dbReference type="RefSeq" id="WP_242403759.1">
    <property type="nucleotide sequence ID" value="NZ_BAVZ01000004.1"/>
</dbReference>
<dbReference type="AlphaFoldDB" id="W7YTH7"/>
<evidence type="ECO:0008006" key="3">
    <source>
        <dbReference type="Google" id="ProtNLM"/>
    </source>
</evidence>
<dbReference type="InterPro" id="IPR041881">
    <property type="entry name" value="PqqD_sf"/>
</dbReference>
<evidence type="ECO:0000313" key="1">
    <source>
        <dbReference type="EMBL" id="GAF07931.1"/>
    </source>
</evidence>
<name>W7YTH7_9BACL</name>
<organism evidence="1 2">
    <name type="scientific">Paenibacillus pini JCM 16418</name>
    <dbReference type="NCBI Taxonomy" id="1236976"/>
    <lineage>
        <taxon>Bacteria</taxon>
        <taxon>Bacillati</taxon>
        <taxon>Bacillota</taxon>
        <taxon>Bacilli</taxon>
        <taxon>Bacillales</taxon>
        <taxon>Paenibacillaceae</taxon>
        <taxon>Paenibacillus</taxon>
    </lineage>
</organism>
<dbReference type="EMBL" id="BAVZ01000004">
    <property type="protein sequence ID" value="GAF07931.1"/>
    <property type="molecule type" value="Genomic_DNA"/>
</dbReference>
<keyword evidence="2" id="KW-1185">Reference proteome</keyword>
<reference evidence="1 2" key="1">
    <citation type="journal article" date="2014" name="Genome Announc.">
        <title>Draft Genome Sequence of Paenibacillus pini JCM 16418T, Isolated from the Rhizosphere of Pine Tree.</title>
        <authorList>
            <person name="Yuki M."/>
            <person name="Oshima K."/>
            <person name="Suda W."/>
            <person name="Oshida Y."/>
            <person name="Kitamura K."/>
            <person name="Iida Y."/>
            <person name="Hattori M."/>
            <person name="Ohkuma M."/>
        </authorList>
    </citation>
    <scope>NUCLEOTIDE SEQUENCE [LARGE SCALE GENOMIC DNA]</scope>
    <source>
        <strain evidence="1 2">JCM 16418</strain>
    </source>
</reference>
<dbReference type="Pfam" id="PF05402">
    <property type="entry name" value="PqqD"/>
    <property type="match status" value="1"/>
</dbReference>
<gene>
    <name evidence="1" type="ORF">JCM16418_1965</name>
</gene>
<dbReference type="eggNOG" id="ENOG503182Z">
    <property type="taxonomic scope" value="Bacteria"/>
</dbReference>
<dbReference type="InterPro" id="IPR008792">
    <property type="entry name" value="PQQD"/>
</dbReference>
<comment type="caution">
    <text evidence="1">The sequence shown here is derived from an EMBL/GenBank/DDBJ whole genome shotgun (WGS) entry which is preliminary data.</text>
</comment>
<accession>W7YTH7</accession>
<protein>
    <recommendedName>
        <fullName evidence="3">Coenzyme PQQ synthesis protein D</fullName>
    </recommendedName>
</protein>
<sequence>MFGNNRKPKQKEELYNLLEMKPVLKEHIGLKKDEERVTLLLPRRSWLEKQSVKFLRQPAVVQVHLDPLGSEFIDSCNGQLTVRDIADRIYNKYGEEAEPLLPRITKFIEILEINDWLTWSPHDNSGKYQPTQASNGI</sequence>
<evidence type="ECO:0000313" key="2">
    <source>
        <dbReference type="Proteomes" id="UP000019364"/>
    </source>
</evidence>